<dbReference type="InterPro" id="IPR006056">
    <property type="entry name" value="RidA"/>
</dbReference>
<dbReference type="PATRIC" id="fig|1423812.3.peg.371"/>
<comment type="caution">
    <text evidence="2">The sequence shown here is derived from an EMBL/GenBank/DDBJ whole genome shotgun (WGS) entry which is preliminary data.</text>
</comment>
<dbReference type="AlphaFoldDB" id="A0A0R1PYZ6"/>
<dbReference type="PANTHER" id="PTHR11803">
    <property type="entry name" value="2-IMINOBUTANOATE/2-IMINOPROPANOATE DEAMINASE RIDA"/>
    <property type="match status" value="1"/>
</dbReference>
<dbReference type="EMBL" id="AZEG01000011">
    <property type="protein sequence ID" value="KRL37484.1"/>
    <property type="molecule type" value="Genomic_DNA"/>
</dbReference>
<dbReference type="GO" id="GO:0005829">
    <property type="term" value="C:cytosol"/>
    <property type="evidence" value="ECO:0007669"/>
    <property type="project" value="TreeGrafter"/>
</dbReference>
<keyword evidence="3" id="KW-1185">Reference proteome</keyword>
<dbReference type="InterPro" id="IPR006175">
    <property type="entry name" value="YjgF/YER057c/UK114"/>
</dbReference>
<dbReference type="InterPro" id="IPR035959">
    <property type="entry name" value="RutC-like_sf"/>
</dbReference>
<organism evidence="2 3">
    <name type="scientific">Liquorilactobacillus uvarum DSM 19971</name>
    <dbReference type="NCBI Taxonomy" id="1423812"/>
    <lineage>
        <taxon>Bacteria</taxon>
        <taxon>Bacillati</taxon>
        <taxon>Bacillota</taxon>
        <taxon>Bacilli</taxon>
        <taxon>Lactobacillales</taxon>
        <taxon>Lactobacillaceae</taxon>
        <taxon>Liquorilactobacillus</taxon>
    </lineage>
</organism>
<protein>
    <submittedName>
        <fullName evidence="2">Endoribonuclease L-PSP</fullName>
    </submittedName>
</protein>
<sequence length="130" mass="13916">MMKKTITTDRAPKALGPYSQGIEVGRFLYCSGQIGIDPSKGTFAGPEVEEQAKQALQNVKAIIAADSLDVDDIIKVTIFMTNIADFNKVNKIYAAFFENTPLLPARSAVGVQALPAGAKIEIEAIAVKNC</sequence>
<dbReference type="GO" id="GO:0019239">
    <property type="term" value="F:deaminase activity"/>
    <property type="evidence" value="ECO:0007669"/>
    <property type="project" value="TreeGrafter"/>
</dbReference>
<dbReference type="NCBIfam" id="TIGR00004">
    <property type="entry name" value="Rid family detoxifying hydrolase"/>
    <property type="match status" value="1"/>
</dbReference>
<proteinExistence type="inferred from homology"/>
<reference evidence="2 3" key="1">
    <citation type="journal article" date="2015" name="Genome Announc.">
        <title>Expanding the biotechnology potential of lactobacilli through comparative genomics of 213 strains and associated genera.</title>
        <authorList>
            <person name="Sun Z."/>
            <person name="Harris H.M."/>
            <person name="McCann A."/>
            <person name="Guo C."/>
            <person name="Argimon S."/>
            <person name="Zhang W."/>
            <person name="Yang X."/>
            <person name="Jeffery I.B."/>
            <person name="Cooney J.C."/>
            <person name="Kagawa T.F."/>
            <person name="Liu W."/>
            <person name="Song Y."/>
            <person name="Salvetti E."/>
            <person name="Wrobel A."/>
            <person name="Rasinkangas P."/>
            <person name="Parkhill J."/>
            <person name="Rea M.C."/>
            <person name="O'Sullivan O."/>
            <person name="Ritari J."/>
            <person name="Douillard F.P."/>
            <person name="Paul Ross R."/>
            <person name="Yang R."/>
            <person name="Briner A.E."/>
            <person name="Felis G.E."/>
            <person name="de Vos W.M."/>
            <person name="Barrangou R."/>
            <person name="Klaenhammer T.R."/>
            <person name="Caufield P.W."/>
            <person name="Cui Y."/>
            <person name="Zhang H."/>
            <person name="O'Toole P.W."/>
        </authorList>
    </citation>
    <scope>NUCLEOTIDE SEQUENCE [LARGE SCALE GENOMIC DNA]</scope>
    <source>
        <strain evidence="2 3">DSM 19971</strain>
    </source>
</reference>
<dbReference type="STRING" id="1423812.FD20_GL000360"/>
<comment type="similarity">
    <text evidence="1">Belongs to the RutC family.</text>
</comment>
<name>A0A0R1PYZ6_9LACO</name>
<gene>
    <name evidence="2" type="ORF">FD20_GL000360</name>
</gene>
<dbReference type="SUPFAM" id="SSF55298">
    <property type="entry name" value="YjgF-like"/>
    <property type="match status" value="1"/>
</dbReference>
<dbReference type="Gene3D" id="3.30.1330.40">
    <property type="entry name" value="RutC-like"/>
    <property type="match status" value="1"/>
</dbReference>
<dbReference type="CDD" id="cd00448">
    <property type="entry name" value="YjgF_YER057c_UK114_family"/>
    <property type="match status" value="1"/>
</dbReference>
<evidence type="ECO:0000313" key="3">
    <source>
        <dbReference type="Proteomes" id="UP000051155"/>
    </source>
</evidence>
<dbReference type="Proteomes" id="UP000051155">
    <property type="component" value="Unassembled WGS sequence"/>
</dbReference>
<dbReference type="RefSeq" id="WP_338040544.1">
    <property type="nucleotide sequence ID" value="NZ_AZEG01000011.1"/>
</dbReference>
<evidence type="ECO:0000256" key="1">
    <source>
        <dbReference type="ARBA" id="ARBA00010552"/>
    </source>
</evidence>
<dbReference type="PANTHER" id="PTHR11803:SF58">
    <property type="entry name" value="PROTEIN HMF1-RELATED"/>
    <property type="match status" value="1"/>
</dbReference>
<dbReference type="Pfam" id="PF01042">
    <property type="entry name" value="Ribonuc_L-PSP"/>
    <property type="match status" value="1"/>
</dbReference>
<accession>A0A0R1PYZ6</accession>
<evidence type="ECO:0000313" key="2">
    <source>
        <dbReference type="EMBL" id="KRL37484.1"/>
    </source>
</evidence>
<dbReference type="FunFam" id="3.30.1330.40:FF:000001">
    <property type="entry name" value="L-PSP family endoribonuclease"/>
    <property type="match status" value="1"/>
</dbReference>